<keyword evidence="9" id="KW-1185">Reference proteome</keyword>
<evidence type="ECO:0000313" key="8">
    <source>
        <dbReference type="EMBL" id="KAK4184323.1"/>
    </source>
</evidence>
<dbReference type="GO" id="GO:0016020">
    <property type="term" value="C:membrane"/>
    <property type="evidence" value="ECO:0007669"/>
    <property type="project" value="UniProtKB-SubCell"/>
</dbReference>
<keyword evidence="3 6" id="KW-1133">Transmembrane helix</keyword>
<feature type="region of interest" description="Disordered" evidence="5">
    <location>
        <begin position="126"/>
        <end position="194"/>
    </location>
</feature>
<dbReference type="GO" id="GO:0071944">
    <property type="term" value="C:cell periphery"/>
    <property type="evidence" value="ECO:0007669"/>
    <property type="project" value="UniProtKB-ARBA"/>
</dbReference>
<feature type="chain" id="PRO_5043027877" evidence="7">
    <location>
        <begin position="20"/>
        <end position="327"/>
    </location>
</feature>
<organism evidence="8 9">
    <name type="scientific">Podospora australis</name>
    <dbReference type="NCBI Taxonomy" id="1536484"/>
    <lineage>
        <taxon>Eukaryota</taxon>
        <taxon>Fungi</taxon>
        <taxon>Dikarya</taxon>
        <taxon>Ascomycota</taxon>
        <taxon>Pezizomycotina</taxon>
        <taxon>Sordariomycetes</taxon>
        <taxon>Sordariomycetidae</taxon>
        <taxon>Sordariales</taxon>
        <taxon>Podosporaceae</taxon>
        <taxon>Podospora</taxon>
    </lineage>
</organism>
<accession>A0AAN6WLH5</accession>
<name>A0AAN6WLH5_9PEZI</name>
<reference evidence="8" key="1">
    <citation type="journal article" date="2023" name="Mol. Phylogenet. Evol.">
        <title>Genome-scale phylogeny and comparative genomics of the fungal order Sordariales.</title>
        <authorList>
            <person name="Hensen N."/>
            <person name="Bonometti L."/>
            <person name="Westerberg I."/>
            <person name="Brannstrom I.O."/>
            <person name="Guillou S."/>
            <person name="Cros-Aarteil S."/>
            <person name="Calhoun S."/>
            <person name="Haridas S."/>
            <person name="Kuo A."/>
            <person name="Mondo S."/>
            <person name="Pangilinan J."/>
            <person name="Riley R."/>
            <person name="LaButti K."/>
            <person name="Andreopoulos B."/>
            <person name="Lipzen A."/>
            <person name="Chen C."/>
            <person name="Yan M."/>
            <person name="Daum C."/>
            <person name="Ng V."/>
            <person name="Clum A."/>
            <person name="Steindorff A."/>
            <person name="Ohm R.A."/>
            <person name="Martin F."/>
            <person name="Silar P."/>
            <person name="Natvig D.O."/>
            <person name="Lalanne C."/>
            <person name="Gautier V."/>
            <person name="Ament-Velasquez S.L."/>
            <person name="Kruys A."/>
            <person name="Hutchinson M.I."/>
            <person name="Powell A.J."/>
            <person name="Barry K."/>
            <person name="Miller A.N."/>
            <person name="Grigoriev I.V."/>
            <person name="Debuchy R."/>
            <person name="Gladieux P."/>
            <person name="Hiltunen Thoren M."/>
            <person name="Johannesson H."/>
        </authorList>
    </citation>
    <scope>NUCLEOTIDE SEQUENCE</scope>
    <source>
        <strain evidence="8">PSN309</strain>
    </source>
</reference>
<dbReference type="InterPro" id="IPR051694">
    <property type="entry name" value="Immunoregulatory_rcpt-like"/>
</dbReference>
<proteinExistence type="predicted"/>
<feature type="transmembrane region" description="Helical" evidence="6">
    <location>
        <begin position="201"/>
        <end position="222"/>
    </location>
</feature>
<gene>
    <name evidence="8" type="ORF">QBC35DRAFT_477375</name>
</gene>
<feature type="compositionally biased region" description="Basic and acidic residues" evidence="5">
    <location>
        <begin position="240"/>
        <end position="251"/>
    </location>
</feature>
<keyword evidence="7" id="KW-0732">Signal</keyword>
<evidence type="ECO:0000256" key="7">
    <source>
        <dbReference type="SAM" id="SignalP"/>
    </source>
</evidence>
<dbReference type="AlphaFoldDB" id="A0AAN6WLH5"/>
<dbReference type="Proteomes" id="UP001302126">
    <property type="component" value="Unassembled WGS sequence"/>
</dbReference>
<reference evidence="8" key="2">
    <citation type="submission" date="2023-05" db="EMBL/GenBank/DDBJ databases">
        <authorList>
            <consortium name="Lawrence Berkeley National Laboratory"/>
            <person name="Steindorff A."/>
            <person name="Hensen N."/>
            <person name="Bonometti L."/>
            <person name="Westerberg I."/>
            <person name="Brannstrom I.O."/>
            <person name="Guillou S."/>
            <person name="Cros-Aarteil S."/>
            <person name="Calhoun S."/>
            <person name="Haridas S."/>
            <person name="Kuo A."/>
            <person name="Mondo S."/>
            <person name="Pangilinan J."/>
            <person name="Riley R."/>
            <person name="Labutti K."/>
            <person name="Andreopoulos B."/>
            <person name="Lipzen A."/>
            <person name="Chen C."/>
            <person name="Yanf M."/>
            <person name="Daum C."/>
            <person name="Ng V."/>
            <person name="Clum A."/>
            <person name="Ohm R."/>
            <person name="Martin F."/>
            <person name="Silar P."/>
            <person name="Natvig D."/>
            <person name="Lalanne C."/>
            <person name="Gautier V."/>
            <person name="Ament-Velasquez S.L."/>
            <person name="Kruys A."/>
            <person name="Hutchinson M.I."/>
            <person name="Powell A.J."/>
            <person name="Barry K."/>
            <person name="Miller A.N."/>
            <person name="Grigoriev I.V."/>
            <person name="Debuchy R."/>
            <person name="Gladieux P."/>
            <person name="Thoren M.H."/>
            <person name="Johannesson H."/>
        </authorList>
    </citation>
    <scope>NUCLEOTIDE SEQUENCE</scope>
    <source>
        <strain evidence="8">PSN309</strain>
    </source>
</reference>
<comment type="subcellular location">
    <subcellularLocation>
        <location evidence="1">Membrane</location>
        <topology evidence="1">Single-pass membrane protein</topology>
    </subcellularLocation>
</comment>
<dbReference type="PANTHER" id="PTHR15549:SF26">
    <property type="entry name" value="AXIAL BUDDING PATTERN PROTEIN 2-RELATED"/>
    <property type="match status" value="1"/>
</dbReference>
<evidence type="ECO:0000256" key="6">
    <source>
        <dbReference type="SAM" id="Phobius"/>
    </source>
</evidence>
<dbReference type="PANTHER" id="PTHR15549">
    <property type="entry name" value="PAIRED IMMUNOGLOBULIN-LIKE TYPE 2 RECEPTOR"/>
    <property type="match status" value="1"/>
</dbReference>
<evidence type="ECO:0000256" key="4">
    <source>
        <dbReference type="ARBA" id="ARBA00023136"/>
    </source>
</evidence>
<evidence type="ECO:0000256" key="2">
    <source>
        <dbReference type="ARBA" id="ARBA00022692"/>
    </source>
</evidence>
<evidence type="ECO:0000256" key="3">
    <source>
        <dbReference type="ARBA" id="ARBA00022989"/>
    </source>
</evidence>
<evidence type="ECO:0000256" key="1">
    <source>
        <dbReference type="ARBA" id="ARBA00004167"/>
    </source>
</evidence>
<dbReference type="EMBL" id="MU864494">
    <property type="protein sequence ID" value="KAK4184323.1"/>
    <property type="molecule type" value="Genomic_DNA"/>
</dbReference>
<evidence type="ECO:0000256" key="5">
    <source>
        <dbReference type="SAM" id="MobiDB-lite"/>
    </source>
</evidence>
<evidence type="ECO:0000313" key="9">
    <source>
        <dbReference type="Proteomes" id="UP001302126"/>
    </source>
</evidence>
<comment type="caution">
    <text evidence="8">The sequence shown here is derived from an EMBL/GenBank/DDBJ whole genome shotgun (WGS) entry which is preliminary data.</text>
</comment>
<keyword evidence="2 6" id="KW-0812">Transmembrane</keyword>
<feature type="compositionally biased region" description="Low complexity" evidence="5">
    <location>
        <begin position="140"/>
        <end position="185"/>
    </location>
</feature>
<protein>
    <submittedName>
        <fullName evidence="8">Uncharacterized protein</fullName>
    </submittedName>
</protein>
<feature type="region of interest" description="Disordered" evidence="5">
    <location>
        <begin position="240"/>
        <end position="289"/>
    </location>
</feature>
<feature type="signal peptide" evidence="7">
    <location>
        <begin position="1"/>
        <end position="19"/>
    </location>
</feature>
<keyword evidence="4 6" id="KW-0472">Membrane</keyword>
<sequence length="327" mass="34316">MHPLFQVAAGALLVARAAAQGDNTVQNGVLFIYPTKNQIYNKQDIVNVTYTSPFPTPNLYTFCSQENGGVKQIYQTPAPGFNGSLPVRLNFTSGLPCWFNLRPGTQLGFGANSVPITIIGVERASGSQVFGPNNPTPELGSGPSRSTTGDGTTSATSSASTSAPTDAAAATGTSVDSSSSSSSSSDKPGATGGGLGGGQSAGIVIGAIVGVLLIAGGLFWWWRRRRTAKKQALQLHNDYHGAHDQPHEHHGSPSTVPPSYYTGQHEAENMKGPSYHVHNHPALDGAQDVHYNSGHHYKYATELSATRVAAEIGSSESTPRPKYEMPA</sequence>